<sequence length="172" mass="19283">MNFSELRFSPSKFAAHRKTAYTCLYCAWQDGDAAPTTRRVITLNSRARSWSSRRTGKPPIHAFIMRGGMGPRCDANDEAGNHLKPHFKVRGAPKNCLYMSLLRAVGWDPGTVKDPYTPLLRVVGVKFTAAVSSSEDTYHTRLYCAWWEGTVSRSFPLNGGDAGRLLKFRVKI</sequence>
<dbReference type="AlphaFoldDB" id="A0A2I0W5V2"/>
<keyword evidence="2" id="KW-1185">Reference proteome</keyword>
<reference evidence="1 2" key="2">
    <citation type="journal article" date="2017" name="Nature">
        <title>The Apostasia genome and the evolution of orchids.</title>
        <authorList>
            <person name="Zhang G.Q."/>
            <person name="Liu K.W."/>
            <person name="Li Z."/>
            <person name="Lohaus R."/>
            <person name="Hsiao Y.Y."/>
            <person name="Niu S.C."/>
            <person name="Wang J.Y."/>
            <person name="Lin Y.C."/>
            <person name="Xu Q."/>
            <person name="Chen L.J."/>
            <person name="Yoshida K."/>
            <person name="Fujiwara S."/>
            <person name="Wang Z.W."/>
            <person name="Zhang Y.Q."/>
            <person name="Mitsuda N."/>
            <person name="Wang M."/>
            <person name="Liu G.H."/>
            <person name="Pecoraro L."/>
            <person name="Huang H.X."/>
            <person name="Xiao X.J."/>
            <person name="Lin M."/>
            <person name="Wu X.Y."/>
            <person name="Wu W.L."/>
            <person name="Chen Y.Y."/>
            <person name="Chang S.B."/>
            <person name="Sakamoto S."/>
            <person name="Ohme-Takagi M."/>
            <person name="Yagi M."/>
            <person name="Zeng S.J."/>
            <person name="Shen C.Y."/>
            <person name="Yeh C.M."/>
            <person name="Luo Y.B."/>
            <person name="Tsai W.C."/>
            <person name="Van de Peer Y."/>
            <person name="Liu Z.J."/>
        </authorList>
    </citation>
    <scope>NUCLEOTIDE SEQUENCE [LARGE SCALE GENOMIC DNA]</scope>
    <source>
        <tissue evidence="1">The whole plant</tissue>
    </source>
</reference>
<accession>A0A2I0W5V2</accession>
<evidence type="ECO:0000313" key="2">
    <source>
        <dbReference type="Proteomes" id="UP000233837"/>
    </source>
</evidence>
<reference evidence="1 2" key="1">
    <citation type="journal article" date="2016" name="Sci. Rep.">
        <title>The Dendrobium catenatum Lindl. genome sequence provides insights into polysaccharide synthase, floral development and adaptive evolution.</title>
        <authorList>
            <person name="Zhang G.Q."/>
            <person name="Xu Q."/>
            <person name="Bian C."/>
            <person name="Tsai W.C."/>
            <person name="Yeh C.M."/>
            <person name="Liu K.W."/>
            <person name="Yoshida K."/>
            <person name="Zhang L.S."/>
            <person name="Chang S.B."/>
            <person name="Chen F."/>
            <person name="Shi Y."/>
            <person name="Su Y.Y."/>
            <person name="Zhang Y.Q."/>
            <person name="Chen L.J."/>
            <person name="Yin Y."/>
            <person name="Lin M."/>
            <person name="Huang H."/>
            <person name="Deng H."/>
            <person name="Wang Z.W."/>
            <person name="Zhu S.L."/>
            <person name="Zhao X."/>
            <person name="Deng C."/>
            <person name="Niu S.C."/>
            <person name="Huang J."/>
            <person name="Wang M."/>
            <person name="Liu G.H."/>
            <person name="Yang H.J."/>
            <person name="Xiao X.J."/>
            <person name="Hsiao Y.Y."/>
            <person name="Wu W.L."/>
            <person name="Chen Y.Y."/>
            <person name="Mitsuda N."/>
            <person name="Ohme-Takagi M."/>
            <person name="Luo Y.B."/>
            <person name="Van de Peer Y."/>
            <person name="Liu Z.J."/>
        </authorList>
    </citation>
    <scope>NUCLEOTIDE SEQUENCE [LARGE SCALE GENOMIC DNA]</scope>
    <source>
        <tissue evidence="1">The whole plant</tissue>
    </source>
</reference>
<proteinExistence type="predicted"/>
<dbReference type="EMBL" id="KZ502897">
    <property type="protein sequence ID" value="PKU71039.1"/>
    <property type="molecule type" value="Genomic_DNA"/>
</dbReference>
<organism evidence="1 2">
    <name type="scientific">Dendrobium catenatum</name>
    <dbReference type="NCBI Taxonomy" id="906689"/>
    <lineage>
        <taxon>Eukaryota</taxon>
        <taxon>Viridiplantae</taxon>
        <taxon>Streptophyta</taxon>
        <taxon>Embryophyta</taxon>
        <taxon>Tracheophyta</taxon>
        <taxon>Spermatophyta</taxon>
        <taxon>Magnoliopsida</taxon>
        <taxon>Liliopsida</taxon>
        <taxon>Asparagales</taxon>
        <taxon>Orchidaceae</taxon>
        <taxon>Epidendroideae</taxon>
        <taxon>Malaxideae</taxon>
        <taxon>Dendrobiinae</taxon>
        <taxon>Dendrobium</taxon>
    </lineage>
</organism>
<gene>
    <name evidence="1" type="ORF">MA16_Dca018657</name>
</gene>
<dbReference type="Proteomes" id="UP000233837">
    <property type="component" value="Unassembled WGS sequence"/>
</dbReference>
<name>A0A2I0W5V2_9ASPA</name>
<protein>
    <submittedName>
        <fullName evidence="1">Uncharacterized protein</fullName>
    </submittedName>
</protein>
<evidence type="ECO:0000313" key="1">
    <source>
        <dbReference type="EMBL" id="PKU71039.1"/>
    </source>
</evidence>